<comment type="function">
    <text evidence="3">Involved in regulation of actin and microtubule organization. Part of a WAVE complex that activates the Arp2/3 complex.</text>
</comment>
<evidence type="ECO:0000256" key="1">
    <source>
        <dbReference type="ARBA" id="ARBA00010020"/>
    </source>
</evidence>
<feature type="region of interest" description="Disordered" evidence="4">
    <location>
        <begin position="1"/>
        <end position="22"/>
    </location>
</feature>
<evidence type="ECO:0000256" key="4">
    <source>
        <dbReference type="SAM" id="MobiDB-lite"/>
    </source>
</evidence>
<accession>A0AAV9CPT1</accession>
<dbReference type="AlphaFoldDB" id="A0AAV9CPT1"/>
<evidence type="ECO:0000313" key="5">
    <source>
        <dbReference type="EMBL" id="KAK1290875.1"/>
    </source>
</evidence>
<comment type="caution">
    <text evidence="5">The sequence shown here is derived from an EMBL/GenBank/DDBJ whole genome shotgun (WGS) entry which is preliminary data.</text>
</comment>
<name>A0AAV9CPT1_ACOCL</name>
<feature type="compositionally biased region" description="Polar residues" evidence="4">
    <location>
        <begin position="1"/>
        <end position="12"/>
    </location>
</feature>
<dbReference type="PANTHER" id="PTHR10460:SF11">
    <property type="entry name" value="PROTEIN ABIL5-RELATED"/>
    <property type="match status" value="1"/>
</dbReference>
<feature type="compositionally biased region" description="Basic and acidic residues" evidence="4">
    <location>
        <begin position="151"/>
        <end position="163"/>
    </location>
</feature>
<gene>
    <name evidence="5" type="ORF">QJS10_CPB18g01157</name>
</gene>
<evidence type="ECO:0000313" key="6">
    <source>
        <dbReference type="Proteomes" id="UP001180020"/>
    </source>
</evidence>
<dbReference type="Proteomes" id="UP001180020">
    <property type="component" value="Unassembled WGS sequence"/>
</dbReference>
<dbReference type="InterPro" id="IPR028457">
    <property type="entry name" value="ABI"/>
</dbReference>
<evidence type="ECO:0000256" key="3">
    <source>
        <dbReference type="ARBA" id="ARBA00025223"/>
    </source>
</evidence>
<proteinExistence type="inferred from homology"/>
<evidence type="ECO:0000256" key="2">
    <source>
        <dbReference type="ARBA" id="ARBA00011513"/>
    </source>
</evidence>
<sequence length="253" mass="28148">MTTIQSSKQPSHQHPDPESSDEQLTRFNKSLKELRDLRSQLHYAADHCEATFFSANNRKVVIEDTKHYICEAVVTVVDHLGSISSNLNGLLIGDFKVSQTEMQIDCMKQRILACQNYTHYLSLSNTRWKVEFPRHQQHYFLSNPPITNKTGDSRDASCPDDSKSTGNAELSVVKFSIAKAIMDSGSPGDKSTSSKTQDSESSPKSSNSCDPLLGPQALGASEHHTKRPAAQGSNLLSFLRRSKRSAYRKILYG</sequence>
<feature type="compositionally biased region" description="Low complexity" evidence="4">
    <location>
        <begin position="189"/>
        <end position="206"/>
    </location>
</feature>
<protein>
    <recommendedName>
        <fullName evidence="7">Protein ABIL5</fullName>
    </recommendedName>
</protein>
<feature type="region of interest" description="Disordered" evidence="4">
    <location>
        <begin position="183"/>
        <end position="235"/>
    </location>
</feature>
<comment type="similarity">
    <text evidence="1">Belongs to the ABI family.</text>
</comment>
<keyword evidence="6" id="KW-1185">Reference proteome</keyword>
<reference evidence="5" key="1">
    <citation type="journal article" date="2023" name="Nat. Commun.">
        <title>Diploid and tetraploid genomes of Acorus and the evolution of monocots.</title>
        <authorList>
            <person name="Ma L."/>
            <person name="Liu K.W."/>
            <person name="Li Z."/>
            <person name="Hsiao Y.Y."/>
            <person name="Qi Y."/>
            <person name="Fu T."/>
            <person name="Tang G.D."/>
            <person name="Zhang D."/>
            <person name="Sun W.H."/>
            <person name="Liu D.K."/>
            <person name="Li Y."/>
            <person name="Chen G.Z."/>
            <person name="Liu X.D."/>
            <person name="Liao X.Y."/>
            <person name="Jiang Y.T."/>
            <person name="Yu X."/>
            <person name="Hao Y."/>
            <person name="Huang J."/>
            <person name="Zhao X.W."/>
            <person name="Ke S."/>
            <person name="Chen Y.Y."/>
            <person name="Wu W.L."/>
            <person name="Hsu J.L."/>
            <person name="Lin Y.F."/>
            <person name="Huang M.D."/>
            <person name="Li C.Y."/>
            <person name="Huang L."/>
            <person name="Wang Z.W."/>
            <person name="Zhao X."/>
            <person name="Zhong W.Y."/>
            <person name="Peng D.H."/>
            <person name="Ahmad S."/>
            <person name="Lan S."/>
            <person name="Zhang J.S."/>
            <person name="Tsai W.C."/>
            <person name="Van de Peer Y."/>
            <person name="Liu Z.J."/>
        </authorList>
    </citation>
    <scope>NUCLEOTIDE SEQUENCE</scope>
    <source>
        <strain evidence="5">CP</strain>
    </source>
</reference>
<organism evidence="5 6">
    <name type="scientific">Acorus calamus</name>
    <name type="common">Sweet flag</name>
    <dbReference type="NCBI Taxonomy" id="4465"/>
    <lineage>
        <taxon>Eukaryota</taxon>
        <taxon>Viridiplantae</taxon>
        <taxon>Streptophyta</taxon>
        <taxon>Embryophyta</taxon>
        <taxon>Tracheophyta</taxon>
        <taxon>Spermatophyta</taxon>
        <taxon>Magnoliopsida</taxon>
        <taxon>Liliopsida</taxon>
        <taxon>Acoraceae</taxon>
        <taxon>Acorus</taxon>
    </lineage>
</organism>
<evidence type="ECO:0008006" key="7">
    <source>
        <dbReference type="Google" id="ProtNLM"/>
    </source>
</evidence>
<feature type="region of interest" description="Disordered" evidence="4">
    <location>
        <begin position="141"/>
        <end position="165"/>
    </location>
</feature>
<reference evidence="5" key="2">
    <citation type="submission" date="2023-06" db="EMBL/GenBank/DDBJ databases">
        <authorList>
            <person name="Ma L."/>
            <person name="Liu K.-W."/>
            <person name="Li Z."/>
            <person name="Hsiao Y.-Y."/>
            <person name="Qi Y."/>
            <person name="Fu T."/>
            <person name="Tang G."/>
            <person name="Zhang D."/>
            <person name="Sun W.-H."/>
            <person name="Liu D.-K."/>
            <person name="Li Y."/>
            <person name="Chen G.-Z."/>
            <person name="Liu X.-D."/>
            <person name="Liao X.-Y."/>
            <person name="Jiang Y.-T."/>
            <person name="Yu X."/>
            <person name="Hao Y."/>
            <person name="Huang J."/>
            <person name="Zhao X.-W."/>
            <person name="Ke S."/>
            <person name="Chen Y.-Y."/>
            <person name="Wu W.-L."/>
            <person name="Hsu J.-L."/>
            <person name="Lin Y.-F."/>
            <person name="Huang M.-D."/>
            <person name="Li C.-Y."/>
            <person name="Huang L."/>
            <person name="Wang Z.-W."/>
            <person name="Zhao X."/>
            <person name="Zhong W.-Y."/>
            <person name="Peng D.-H."/>
            <person name="Ahmad S."/>
            <person name="Lan S."/>
            <person name="Zhang J.-S."/>
            <person name="Tsai W.-C."/>
            <person name="Van De Peer Y."/>
            <person name="Liu Z.-J."/>
        </authorList>
    </citation>
    <scope>NUCLEOTIDE SEQUENCE</scope>
    <source>
        <strain evidence="5">CP</strain>
        <tissue evidence="5">Leaves</tissue>
    </source>
</reference>
<dbReference type="Gene3D" id="6.10.140.1620">
    <property type="match status" value="1"/>
</dbReference>
<comment type="subunit">
    <text evidence="2">Binds SCAR.</text>
</comment>
<dbReference type="EMBL" id="JAUJYO010000018">
    <property type="protein sequence ID" value="KAK1290875.1"/>
    <property type="molecule type" value="Genomic_DNA"/>
</dbReference>
<dbReference type="PANTHER" id="PTHR10460">
    <property type="entry name" value="ABL INTERACTOR FAMILY MEMBER"/>
    <property type="match status" value="1"/>
</dbReference>